<evidence type="ECO:0000313" key="2">
    <source>
        <dbReference type="EMBL" id="QEV42879.1"/>
    </source>
</evidence>
<accession>A0A5P2WHQ1</accession>
<proteinExistence type="predicted"/>
<reference evidence="2 3" key="1">
    <citation type="submission" date="2017-09" db="EMBL/GenBank/DDBJ databases">
        <title>Streptomyces genome completion.</title>
        <authorList>
            <person name="Lee N."/>
            <person name="Cho B.-K."/>
        </authorList>
    </citation>
    <scope>NUCLEOTIDE SEQUENCE [LARGE SCALE GENOMIC DNA]</scope>
    <source>
        <strain evidence="2 3">ATCC 14899</strain>
    </source>
</reference>
<protein>
    <submittedName>
        <fullName evidence="2">Uncharacterized protein</fullName>
    </submittedName>
</protein>
<evidence type="ECO:0000313" key="3">
    <source>
        <dbReference type="Proteomes" id="UP000325763"/>
    </source>
</evidence>
<sequence>MFLLFAEPPPLGTTRAASPRSCAVCAPVPLRAARAGRRPPRAPRPPRAGGAGPVRRSRA</sequence>
<name>A0A5P2WHQ1_9ACTN</name>
<dbReference type="KEGG" id="snq:CP978_33935"/>
<dbReference type="AlphaFoldDB" id="A0A5P2WHQ1"/>
<evidence type="ECO:0000256" key="1">
    <source>
        <dbReference type="SAM" id="MobiDB-lite"/>
    </source>
</evidence>
<dbReference type="Proteomes" id="UP000325763">
    <property type="component" value="Chromosome"/>
</dbReference>
<gene>
    <name evidence="2" type="ORF">CP978_33935</name>
</gene>
<dbReference type="EMBL" id="CP023747">
    <property type="protein sequence ID" value="QEV42879.1"/>
    <property type="molecule type" value="Genomic_DNA"/>
</dbReference>
<organism evidence="2 3">
    <name type="scientific">Streptomyces nodosus</name>
    <dbReference type="NCBI Taxonomy" id="40318"/>
    <lineage>
        <taxon>Bacteria</taxon>
        <taxon>Bacillati</taxon>
        <taxon>Actinomycetota</taxon>
        <taxon>Actinomycetes</taxon>
        <taxon>Kitasatosporales</taxon>
        <taxon>Streptomycetaceae</taxon>
        <taxon>Streptomyces</taxon>
    </lineage>
</organism>
<feature type="region of interest" description="Disordered" evidence="1">
    <location>
        <begin position="33"/>
        <end position="59"/>
    </location>
</feature>